<sequence length="268" mass="29708">DDAQALLAIKGWAAINFFALAVILAQIPVTSLFGRYPFSKHAKDDWAVSFGTVFFGLFLALLVWIFFIVPSFFSLQVDGVAITSQPFGDWNTALAWCQLFIFFFLFPAEGGEGYPQKWITTKQPWSGFVGLAISLAGASIMLPILRNVLTPLAESTGIVPDLAVASFVLTIINVMLAWHHHFDDYPNQALMPSALKRIAVQFSAVIIVGSVLGVLWIKYLHIWPFGANDLGLGYPVLGILGGQFVYMMPMLFMNTFFDKWPMAKSVKE</sequence>
<evidence type="ECO:0000313" key="3">
    <source>
        <dbReference type="Proteomes" id="UP000824063"/>
    </source>
</evidence>
<evidence type="ECO:0000256" key="1">
    <source>
        <dbReference type="SAM" id="Phobius"/>
    </source>
</evidence>
<name>A0A9D2JI25_9ENTE</name>
<feature type="transmembrane region" description="Helical" evidence="1">
    <location>
        <begin position="157"/>
        <end position="178"/>
    </location>
</feature>
<dbReference type="Proteomes" id="UP000824063">
    <property type="component" value="Unassembled WGS sequence"/>
</dbReference>
<proteinExistence type="predicted"/>
<comment type="caution">
    <text evidence="2">The sequence shown here is derived from an EMBL/GenBank/DDBJ whole genome shotgun (WGS) entry which is preliminary data.</text>
</comment>
<gene>
    <name evidence="2" type="ORF">IAA20_02980</name>
</gene>
<reference evidence="2" key="1">
    <citation type="journal article" date="2021" name="PeerJ">
        <title>Extensive microbial diversity within the chicken gut microbiome revealed by metagenomics and culture.</title>
        <authorList>
            <person name="Gilroy R."/>
            <person name="Ravi A."/>
            <person name="Getino M."/>
            <person name="Pursley I."/>
            <person name="Horton D.L."/>
            <person name="Alikhan N.F."/>
            <person name="Baker D."/>
            <person name="Gharbi K."/>
            <person name="Hall N."/>
            <person name="Watson M."/>
            <person name="Adriaenssens E.M."/>
            <person name="Foster-Nyarko E."/>
            <person name="Jarju S."/>
            <person name="Secka A."/>
            <person name="Antonio M."/>
            <person name="Oren A."/>
            <person name="Chaudhuri R.R."/>
            <person name="La Ragione R."/>
            <person name="Hildebrand F."/>
            <person name="Pallen M.J."/>
        </authorList>
    </citation>
    <scope>NUCLEOTIDE SEQUENCE</scope>
    <source>
        <strain evidence="2">CHK172-16539</strain>
    </source>
</reference>
<keyword evidence="1" id="KW-1133">Transmembrane helix</keyword>
<protein>
    <submittedName>
        <fullName evidence="2">Uncharacterized protein</fullName>
    </submittedName>
</protein>
<feature type="transmembrane region" description="Helical" evidence="1">
    <location>
        <begin position="198"/>
        <end position="217"/>
    </location>
</feature>
<organism evidence="2 3">
    <name type="scientific">Candidatus Enterococcus avicola</name>
    <dbReference type="NCBI Taxonomy" id="2838561"/>
    <lineage>
        <taxon>Bacteria</taxon>
        <taxon>Bacillati</taxon>
        <taxon>Bacillota</taxon>
        <taxon>Bacilli</taxon>
        <taxon>Lactobacillales</taxon>
        <taxon>Enterococcaceae</taxon>
        <taxon>Enterococcus</taxon>
    </lineage>
</organism>
<keyword evidence="1" id="KW-0812">Transmembrane</keyword>
<dbReference type="AlphaFoldDB" id="A0A9D2JI25"/>
<keyword evidence="1" id="KW-0472">Membrane</keyword>
<dbReference type="EMBL" id="DXBN01000068">
    <property type="protein sequence ID" value="HIZ52888.1"/>
    <property type="molecule type" value="Genomic_DNA"/>
</dbReference>
<feature type="non-terminal residue" evidence="2">
    <location>
        <position position="1"/>
    </location>
</feature>
<evidence type="ECO:0000313" key="2">
    <source>
        <dbReference type="EMBL" id="HIZ52888.1"/>
    </source>
</evidence>
<feature type="transmembrane region" description="Helical" evidence="1">
    <location>
        <begin position="125"/>
        <end position="145"/>
    </location>
</feature>
<feature type="transmembrane region" description="Helical" evidence="1">
    <location>
        <begin position="237"/>
        <end position="257"/>
    </location>
</feature>
<accession>A0A9D2JI25</accession>
<feature type="transmembrane region" description="Helical" evidence="1">
    <location>
        <begin position="46"/>
        <end position="73"/>
    </location>
</feature>
<feature type="transmembrane region" description="Helical" evidence="1">
    <location>
        <begin position="93"/>
        <end position="113"/>
    </location>
</feature>
<reference evidence="2" key="2">
    <citation type="submission" date="2021-04" db="EMBL/GenBank/DDBJ databases">
        <authorList>
            <person name="Gilroy R."/>
        </authorList>
    </citation>
    <scope>NUCLEOTIDE SEQUENCE</scope>
    <source>
        <strain evidence="2">CHK172-16539</strain>
    </source>
</reference>
<feature type="transmembrane region" description="Helical" evidence="1">
    <location>
        <begin position="12"/>
        <end position="34"/>
    </location>
</feature>